<dbReference type="InterPro" id="IPR003594">
    <property type="entry name" value="HATPase_dom"/>
</dbReference>
<dbReference type="SMART" id="SM00073">
    <property type="entry name" value="HPT"/>
    <property type="match status" value="1"/>
</dbReference>
<evidence type="ECO:0000256" key="3">
    <source>
        <dbReference type="ARBA" id="ARBA00022553"/>
    </source>
</evidence>
<dbReference type="SUPFAM" id="SSF55874">
    <property type="entry name" value="ATPase domain of HSP90 chaperone/DNA topoisomerase II/histidine kinase"/>
    <property type="match status" value="1"/>
</dbReference>
<dbReference type="InterPro" id="IPR036641">
    <property type="entry name" value="HPT_dom_sf"/>
</dbReference>
<dbReference type="GO" id="GO:0000155">
    <property type="term" value="F:phosphorelay sensor kinase activity"/>
    <property type="evidence" value="ECO:0007669"/>
    <property type="project" value="InterPro"/>
</dbReference>
<keyword evidence="4 10" id="KW-0808">Transferase</keyword>
<protein>
    <recommendedName>
        <fullName evidence="2">histidine kinase</fullName>
        <ecNumber evidence="2">2.7.13.3</ecNumber>
    </recommendedName>
</protein>
<feature type="modified residue" description="Phosphohistidine" evidence="6">
    <location>
        <position position="244"/>
    </location>
</feature>
<evidence type="ECO:0000256" key="7">
    <source>
        <dbReference type="SAM" id="MobiDB-lite"/>
    </source>
</evidence>
<dbReference type="PROSITE" id="PS50894">
    <property type="entry name" value="HPT"/>
    <property type="match status" value="1"/>
</dbReference>
<proteinExistence type="predicted"/>
<dbReference type="PROSITE" id="PS50109">
    <property type="entry name" value="HIS_KIN"/>
    <property type="match status" value="1"/>
</dbReference>
<dbReference type="SUPFAM" id="SSF50341">
    <property type="entry name" value="CheW-like"/>
    <property type="match status" value="1"/>
</dbReference>
<dbReference type="InterPro" id="IPR008207">
    <property type="entry name" value="Sig_transdc_His_kin_Hpt_dom"/>
</dbReference>
<dbReference type="EMBL" id="CP017641">
    <property type="protein sequence ID" value="APZ94600.1"/>
    <property type="molecule type" value="Genomic_DNA"/>
</dbReference>
<dbReference type="CDD" id="cd00088">
    <property type="entry name" value="HPT"/>
    <property type="match status" value="1"/>
</dbReference>
<evidence type="ECO:0000256" key="5">
    <source>
        <dbReference type="ARBA" id="ARBA00022777"/>
    </source>
</evidence>
<dbReference type="InterPro" id="IPR036890">
    <property type="entry name" value="HATPase_C_sf"/>
</dbReference>
<keyword evidence="11" id="KW-1185">Reference proteome</keyword>
<feature type="region of interest" description="Disordered" evidence="7">
    <location>
        <begin position="172"/>
        <end position="194"/>
    </location>
</feature>
<dbReference type="STRING" id="1891926.Fuma_04232"/>
<evidence type="ECO:0000256" key="1">
    <source>
        <dbReference type="ARBA" id="ARBA00000085"/>
    </source>
</evidence>
<dbReference type="Pfam" id="PF02518">
    <property type="entry name" value="HATPase_c"/>
    <property type="match status" value="1"/>
</dbReference>
<feature type="compositionally biased region" description="Low complexity" evidence="7">
    <location>
        <begin position="301"/>
        <end position="312"/>
    </location>
</feature>
<evidence type="ECO:0000256" key="6">
    <source>
        <dbReference type="PROSITE-ProRule" id="PRU00110"/>
    </source>
</evidence>
<dbReference type="Gene3D" id="2.30.30.40">
    <property type="entry name" value="SH3 Domains"/>
    <property type="match status" value="1"/>
</dbReference>
<evidence type="ECO:0000256" key="2">
    <source>
        <dbReference type="ARBA" id="ARBA00012438"/>
    </source>
</evidence>
<evidence type="ECO:0000259" key="9">
    <source>
        <dbReference type="PROSITE" id="PS50894"/>
    </source>
</evidence>
<keyword evidence="3 6" id="KW-0597">Phosphoprotein</keyword>
<dbReference type="GO" id="GO:0005737">
    <property type="term" value="C:cytoplasm"/>
    <property type="evidence" value="ECO:0007669"/>
    <property type="project" value="InterPro"/>
</dbReference>
<dbReference type="Gene3D" id="1.20.120.160">
    <property type="entry name" value="HPT domain"/>
    <property type="match status" value="1"/>
</dbReference>
<evidence type="ECO:0000313" key="11">
    <source>
        <dbReference type="Proteomes" id="UP000187735"/>
    </source>
</evidence>
<dbReference type="PRINTS" id="PR00344">
    <property type="entry name" value="BCTRLSENSOR"/>
</dbReference>
<feature type="region of interest" description="Disordered" evidence="7">
    <location>
        <begin position="128"/>
        <end position="152"/>
    </location>
</feature>
<dbReference type="InterPro" id="IPR004105">
    <property type="entry name" value="CheA-like_dim"/>
</dbReference>
<dbReference type="SMART" id="SM01231">
    <property type="entry name" value="H-kinase_dim"/>
    <property type="match status" value="1"/>
</dbReference>
<dbReference type="InterPro" id="IPR005467">
    <property type="entry name" value="His_kinase_dom"/>
</dbReference>
<dbReference type="SMART" id="SM00260">
    <property type="entry name" value="CheW"/>
    <property type="match status" value="1"/>
</dbReference>
<reference evidence="10 11" key="1">
    <citation type="journal article" date="2016" name="Front. Microbiol.">
        <title>Fuerstia marisgermanicae gen. nov., sp. nov., an Unusual Member of the Phylum Planctomycetes from the German Wadden Sea.</title>
        <authorList>
            <person name="Kohn T."/>
            <person name="Heuer A."/>
            <person name="Jogler M."/>
            <person name="Vollmers J."/>
            <person name="Boedeker C."/>
            <person name="Bunk B."/>
            <person name="Rast P."/>
            <person name="Borchert D."/>
            <person name="Glockner I."/>
            <person name="Freese H.M."/>
            <person name="Klenk H.P."/>
            <person name="Overmann J."/>
            <person name="Kaster A.K."/>
            <person name="Rohde M."/>
            <person name="Wiegand S."/>
            <person name="Jogler C."/>
        </authorList>
    </citation>
    <scope>NUCLEOTIDE SEQUENCE [LARGE SCALE GENOMIC DNA]</scope>
    <source>
        <strain evidence="10 11">NH11</strain>
    </source>
</reference>
<dbReference type="SMART" id="SM00387">
    <property type="entry name" value="HATPase_c"/>
    <property type="match status" value="1"/>
</dbReference>
<dbReference type="SUPFAM" id="SSF47226">
    <property type="entry name" value="Histidine-containing phosphotransfer domain, HPT domain"/>
    <property type="match status" value="1"/>
</dbReference>
<evidence type="ECO:0000259" key="8">
    <source>
        <dbReference type="PROSITE" id="PS50109"/>
    </source>
</evidence>
<dbReference type="Pfam" id="PF01627">
    <property type="entry name" value="Hpt"/>
    <property type="match status" value="1"/>
</dbReference>
<dbReference type="Pfam" id="PF01584">
    <property type="entry name" value="CheW"/>
    <property type="match status" value="1"/>
</dbReference>
<dbReference type="InterPro" id="IPR036061">
    <property type="entry name" value="CheW-like_dom_sf"/>
</dbReference>
<dbReference type="PANTHER" id="PTHR43395">
    <property type="entry name" value="SENSOR HISTIDINE KINASE CHEA"/>
    <property type="match status" value="1"/>
</dbReference>
<dbReference type="Gene3D" id="3.30.565.10">
    <property type="entry name" value="Histidine kinase-like ATPase, C-terminal domain"/>
    <property type="match status" value="1"/>
</dbReference>
<dbReference type="FunFam" id="3.30.565.10:FF:000016">
    <property type="entry name" value="Chemotaxis protein CheA, putative"/>
    <property type="match status" value="1"/>
</dbReference>
<name>A0A1P8WKL6_9PLAN</name>
<dbReference type="RefSeq" id="WP_077025875.1">
    <property type="nucleotide sequence ID" value="NZ_CP017641.1"/>
</dbReference>
<feature type="domain" description="Histidine kinase" evidence="8">
    <location>
        <begin position="388"/>
        <end position="651"/>
    </location>
</feature>
<dbReference type="Proteomes" id="UP000187735">
    <property type="component" value="Chromosome"/>
</dbReference>
<comment type="catalytic activity">
    <reaction evidence="1">
        <text>ATP + protein L-histidine = ADP + protein N-phospho-L-histidine.</text>
        <dbReference type="EC" id="2.7.13.3"/>
    </reaction>
</comment>
<sequence length="790" mass="85474">MTSDDRTDDVSCAQLLGELRQAALQVDQCAAEAGDVELGKATAALLDLIAVAEMFSEDSGTQERANEIAEFCQQEALPALLEPPFERADAIRCVVEDRWGDSLALLEPEERNGRADSSDERWPADAVMLDPTTSDDQSACPAPEDDPNYTVPSLNMAGILAALGEQSDLPAAQANEQQTSPPPSEAKPAAARKPNVETIDDPEMVAAFADDAQQCLAEMEASLLEMESAAPTDESLRNFCRQLHTLKGAAGTVGLVRLASFLHDLENYVESTNGDQIDVDRLLAGVDAVRTQLDALVRPVASSPSPSSPAASELPPKEVTATPAAFTASPSAGDSDLFVRVEASRLDRLMDLLAELVMLRNRRETSVDSLKAIQRNLENCTSRTRSLSSSIEFTAPPSAIADHSLTANVNRQATQSRFVAQSLNEISNDTSELERSISDVTDPLAEDNDAVSHLIGRFRQELMELRRLPVSGLFQRLQRVIREAAKAEGKQVEITCHGEGARAERAVQERLFEPLLHLVRNAVSHGIRSQQERVQAGKPAVGKITLTAFSDATSLSIHVKDDGCGLDEEALESRGRELGLLPWDAPVSRAQLWKLIFHPGFSTRSSVSEISGRGVGMDVVDSWVRRLRGRISVESKSGQGTTFQLQVPLRSSVEHALIMRHEGQLYALPMNAVSGTSDQNQPEDSTAEKNVRVTSLGKLLGSDGVHVPPRSHVTLRNISYSESQDNTQTVAIAVDAIIGVEEVVVRSLPPLMQGNEWISGVTLSGRAETVLVLDARRLIEVSNHTLTGVQ</sequence>
<dbReference type="AlphaFoldDB" id="A0A1P8WKL6"/>
<dbReference type="GO" id="GO:0006935">
    <property type="term" value="P:chemotaxis"/>
    <property type="evidence" value="ECO:0007669"/>
    <property type="project" value="UniProtKB-KW"/>
</dbReference>
<dbReference type="EC" id="2.7.13.3" evidence="2"/>
<keyword evidence="5" id="KW-0418">Kinase</keyword>
<accession>A0A1P8WKL6</accession>
<evidence type="ECO:0000313" key="10">
    <source>
        <dbReference type="EMBL" id="APZ94600.1"/>
    </source>
</evidence>
<dbReference type="KEGG" id="fmr:Fuma_04232"/>
<dbReference type="InterPro" id="IPR051315">
    <property type="entry name" value="Bact_Chemotaxis_CheA"/>
</dbReference>
<organism evidence="10 11">
    <name type="scientific">Fuerstiella marisgermanici</name>
    <dbReference type="NCBI Taxonomy" id="1891926"/>
    <lineage>
        <taxon>Bacteria</taxon>
        <taxon>Pseudomonadati</taxon>
        <taxon>Planctomycetota</taxon>
        <taxon>Planctomycetia</taxon>
        <taxon>Planctomycetales</taxon>
        <taxon>Planctomycetaceae</taxon>
        <taxon>Fuerstiella</taxon>
    </lineage>
</organism>
<dbReference type="InterPro" id="IPR004358">
    <property type="entry name" value="Sig_transdc_His_kin-like_C"/>
</dbReference>
<feature type="region of interest" description="Disordered" evidence="7">
    <location>
        <begin position="299"/>
        <end position="318"/>
    </location>
</feature>
<dbReference type="PANTHER" id="PTHR43395:SF8">
    <property type="entry name" value="HISTIDINE KINASE"/>
    <property type="match status" value="1"/>
</dbReference>
<feature type="domain" description="HPt" evidence="9">
    <location>
        <begin position="197"/>
        <end position="296"/>
    </location>
</feature>
<dbReference type="OrthoDB" id="9803176at2"/>
<gene>
    <name evidence="10" type="primary">cheA</name>
    <name evidence="10" type="ORF">Fuma_04232</name>
</gene>
<dbReference type="InterPro" id="IPR002545">
    <property type="entry name" value="CheW-lke_dom"/>
</dbReference>
<evidence type="ECO:0000256" key="4">
    <source>
        <dbReference type="ARBA" id="ARBA00022679"/>
    </source>
</evidence>